<organism evidence="2 3">
    <name type="scientific">Diacronema lutheri</name>
    <name type="common">Unicellular marine alga</name>
    <name type="synonym">Monochrysis lutheri</name>
    <dbReference type="NCBI Taxonomy" id="2081491"/>
    <lineage>
        <taxon>Eukaryota</taxon>
        <taxon>Haptista</taxon>
        <taxon>Haptophyta</taxon>
        <taxon>Pavlovophyceae</taxon>
        <taxon>Pavlovales</taxon>
        <taxon>Pavlovaceae</taxon>
        <taxon>Diacronema</taxon>
    </lineage>
</organism>
<keyword evidence="1" id="KW-1133">Transmembrane helix</keyword>
<dbReference type="AlphaFoldDB" id="A0A8J6C754"/>
<keyword evidence="3" id="KW-1185">Reference proteome</keyword>
<dbReference type="EMBL" id="JAGTXO010000040">
    <property type="protein sequence ID" value="KAG8459530.1"/>
    <property type="molecule type" value="Genomic_DNA"/>
</dbReference>
<proteinExistence type="predicted"/>
<evidence type="ECO:0000256" key="1">
    <source>
        <dbReference type="SAM" id="Phobius"/>
    </source>
</evidence>
<sequence>MAPWCAAPIPRQLVEPRADAAAPLAEALGEAGRFLDARCAIAPAALGALRAAERCDGRGVHDGDEPRLNASAWGLPAAGCPAPSAELVGAYSRRHAWLKAQGRVLQYCYHAPLGNYLEALPAALLISILVDLALVLHCDVRPGDHMAQFRTKVASVLPRYFHGPHIDWSGRAALPLNATDLRQRAGAFGVLARARAGMRAQLNIRAQPSAVLANARNRARLRAALGAPLADHPNLAGCLLRFLLAPTARLGALVGAVQHAPAATADGRALRAVAMHVRLGDHFLGATRGKDADSRSVAYQRDPLRAMRCLLRAAAERAGGGGGGGNGGGCLQAVVVSDSGWVEACARRVLRAVAITPGVALHPHKSAGRALGDGAVDKLVTDWWLLAQSRGLVMYVDGSSFSRMARAFRDASDPLGWSLVIGHALAAEPAACEQPRAAETAVADWSRAPFRLSFCAAAMPLGCATRGMCALARAPLSGEGALAALVAALAATAAVALARTVRRALAWRARGRAQHESELAPFLRPSGDAADADG</sequence>
<dbReference type="Proteomes" id="UP000751190">
    <property type="component" value="Unassembled WGS sequence"/>
</dbReference>
<comment type="caution">
    <text evidence="2">The sequence shown here is derived from an EMBL/GenBank/DDBJ whole genome shotgun (WGS) entry which is preliminary data.</text>
</comment>
<reference evidence="2" key="1">
    <citation type="submission" date="2021-05" db="EMBL/GenBank/DDBJ databases">
        <title>The genome of the haptophyte Pavlova lutheri (Diacronema luteri, Pavlovales) - a model for lipid biosynthesis in eukaryotic algae.</title>
        <authorList>
            <person name="Hulatt C.J."/>
            <person name="Posewitz M.C."/>
        </authorList>
    </citation>
    <scope>NUCLEOTIDE SEQUENCE</scope>
    <source>
        <strain evidence="2">NIVA-4/92</strain>
    </source>
</reference>
<evidence type="ECO:0000313" key="2">
    <source>
        <dbReference type="EMBL" id="KAG8459530.1"/>
    </source>
</evidence>
<protein>
    <submittedName>
        <fullName evidence="2">Uncharacterized protein</fullName>
    </submittedName>
</protein>
<keyword evidence="1" id="KW-0812">Transmembrane</keyword>
<evidence type="ECO:0000313" key="3">
    <source>
        <dbReference type="Proteomes" id="UP000751190"/>
    </source>
</evidence>
<accession>A0A8J6C754</accession>
<gene>
    <name evidence="2" type="ORF">KFE25_012865</name>
</gene>
<keyword evidence="1" id="KW-0472">Membrane</keyword>
<feature type="transmembrane region" description="Helical" evidence="1">
    <location>
        <begin position="481"/>
        <end position="501"/>
    </location>
</feature>
<name>A0A8J6C754_DIALT</name>